<dbReference type="EMBL" id="HG934468">
    <property type="protein sequence ID" value="CDN32491.1"/>
    <property type="molecule type" value="Genomic_DNA"/>
</dbReference>
<dbReference type="HOGENOM" id="CLU_213288_0_0_10"/>
<keyword evidence="2" id="KW-1185">Reference proteome</keyword>
<dbReference type="Proteomes" id="UP000027616">
    <property type="component" value="Chromosome I"/>
</dbReference>
<name>A0A060RA35_9BACT</name>
<gene>
    <name evidence="1" type="ORF">BN938_2421</name>
</gene>
<sequence>MPNFVEILFLFFQSHHKHVSLSQKRTELSLCKSFYRFNRFRKSATAVEYKLKTG</sequence>
<dbReference type="KEGG" id="rbc:BN938_2421"/>
<evidence type="ECO:0000313" key="1">
    <source>
        <dbReference type="EMBL" id="CDN32491.1"/>
    </source>
</evidence>
<evidence type="ECO:0000313" key="2">
    <source>
        <dbReference type="Proteomes" id="UP000027616"/>
    </source>
</evidence>
<accession>A0A060RA35</accession>
<protein>
    <submittedName>
        <fullName evidence="1">Uncharacterized protein</fullName>
    </submittedName>
</protein>
<reference evidence="1 2" key="1">
    <citation type="journal article" date="2015" name="Genome Announc.">
        <title>Complete Genome Sequence of the Novel Leech Symbiont Mucinivorans hirudinis M3T.</title>
        <authorList>
            <person name="Nelson M.C."/>
            <person name="Bomar L."/>
            <person name="Graf J."/>
        </authorList>
    </citation>
    <scope>NUCLEOTIDE SEQUENCE [LARGE SCALE GENOMIC DNA]</scope>
    <source>
        <strain evidence="2">M3</strain>
    </source>
</reference>
<dbReference type="AlphaFoldDB" id="A0A060RA35"/>
<organism evidence="1 2">
    <name type="scientific">Mucinivorans hirudinis</name>
    <dbReference type="NCBI Taxonomy" id="1433126"/>
    <lineage>
        <taxon>Bacteria</taxon>
        <taxon>Pseudomonadati</taxon>
        <taxon>Bacteroidota</taxon>
        <taxon>Bacteroidia</taxon>
        <taxon>Bacteroidales</taxon>
        <taxon>Rikenellaceae</taxon>
        <taxon>Mucinivorans</taxon>
    </lineage>
</organism>
<proteinExistence type="predicted"/>